<sequence length="188" mass="20126">MFVAVILAILCVGSVNGQLGWPFNLLGMNYGYGRCCQSYNPCMNPCSYNYGYGGYNRFGYGGYGMPGYGGYGYGMPGYGGYGMGYGGMGMMNGLGYGIGMPGMYGGLNNMYDNGASIFDNPGLYGMNYGYDSATLGRPGLLGQGIAPYGLTPLRYKEKKSVKPEELEKSSADSAMIISMDHLLQDTKK</sequence>
<dbReference type="EMBL" id="CAJFDH010000004">
    <property type="protein sequence ID" value="CAD5218883.1"/>
    <property type="molecule type" value="Genomic_DNA"/>
</dbReference>
<proteinExistence type="predicted"/>
<name>A0A811KV46_9BILA</name>
<feature type="signal peptide" evidence="1">
    <location>
        <begin position="1"/>
        <end position="17"/>
    </location>
</feature>
<feature type="chain" id="PRO_5035595136" evidence="1">
    <location>
        <begin position="18"/>
        <end position="188"/>
    </location>
</feature>
<organism evidence="2 3">
    <name type="scientific">Bursaphelenchus okinawaensis</name>
    <dbReference type="NCBI Taxonomy" id="465554"/>
    <lineage>
        <taxon>Eukaryota</taxon>
        <taxon>Metazoa</taxon>
        <taxon>Ecdysozoa</taxon>
        <taxon>Nematoda</taxon>
        <taxon>Chromadorea</taxon>
        <taxon>Rhabditida</taxon>
        <taxon>Tylenchina</taxon>
        <taxon>Tylenchomorpha</taxon>
        <taxon>Aphelenchoidea</taxon>
        <taxon>Aphelenchoididae</taxon>
        <taxon>Bursaphelenchus</taxon>
    </lineage>
</organism>
<evidence type="ECO:0000313" key="2">
    <source>
        <dbReference type="EMBL" id="CAD5218883.1"/>
    </source>
</evidence>
<dbReference type="AlphaFoldDB" id="A0A811KV46"/>
<evidence type="ECO:0000313" key="3">
    <source>
        <dbReference type="Proteomes" id="UP000614601"/>
    </source>
</evidence>
<dbReference type="Proteomes" id="UP000614601">
    <property type="component" value="Unassembled WGS sequence"/>
</dbReference>
<dbReference type="Proteomes" id="UP000783686">
    <property type="component" value="Unassembled WGS sequence"/>
</dbReference>
<keyword evidence="3" id="KW-1185">Reference proteome</keyword>
<dbReference type="OrthoDB" id="10605893at2759"/>
<protein>
    <submittedName>
        <fullName evidence="2">Uncharacterized protein</fullName>
    </submittedName>
</protein>
<dbReference type="EMBL" id="CAJFCW020000004">
    <property type="protein sequence ID" value="CAG9112049.1"/>
    <property type="molecule type" value="Genomic_DNA"/>
</dbReference>
<comment type="caution">
    <text evidence="2">The sequence shown here is derived from an EMBL/GenBank/DDBJ whole genome shotgun (WGS) entry which is preliminary data.</text>
</comment>
<keyword evidence="1" id="KW-0732">Signal</keyword>
<evidence type="ECO:0000256" key="1">
    <source>
        <dbReference type="SAM" id="SignalP"/>
    </source>
</evidence>
<gene>
    <name evidence="2" type="ORF">BOKJ2_LOCUS8093</name>
</gene>
<reference evidence="2" key="1">
    <citation type="submission" date="2020-09" db="EMBL/GenBank/DDBJ databases">
        <authorList>
            <person name="Kikuchi T."/>
        </authorList>
    </citation>
    <scope>NUCLEOTIDE SEQUENCE</scope>
    <source>
        <strain evidence="2">SH1</strain>
    </source>
</reference>
<accession>A0A811KV46</accession>